<dbReference type="EMBL" id="JAPWDV010000004">
    <property type="protein sequence ID" value="KAJ6215876.1"/>
    <property type="molecule type" value="Genomic_DNA"/>
</dbReference>
<dbReference type="Proteomes" id="UP001142055">
    <property type="component" value="Chromosome 4"/>
</dbReference>
<protein>
    <submittedName>
        <fullName evidence="1">Uncharacterized protein</fullName>
    </submittedName>
</protein>
<organism evidence="1 2">
    <name type="scientific">Blomia tropicalis</name>
    <name type="common">Mite</name>
    <dbReference type="NCBI Taxonomy" id="40697"/>
    <lineage>
        <taxon>Eukaryota</taxon>
        <taxon>Metazoa</taxon>
        <taxon>Ecdysozoa</taxon>
        <taxon>Arthropoda</taxon>
        <taxon>Chelicerata</taxon>
        <taxon>Arachnida</taxon>
        <taxon>Acari</taxon>
        <taxon>Acariformes</taxon>
        <taxon>Sarcoptiformes</taxon>
        <taxon>Astigmata</taxon>
        <taxon>Glycyphagoidea</taxon>
        <taxon>Echimyopodidae</taxon>
        <taxon>Blomia</taxon>
    </lineage>
</organism>
<comment type="caution">
    <text evidence="1">The sequence shown here is derived from an EMBL/GenBank/DDBJ whole genome shotgun (WGS) entry which is preliminary data.</text>
</comment>
<name>A0A9Q0RK18_BLOTA</name>
<evidence type="ECO:0000313" key="2">
    <source>
        <dbReference type="Proteomes" id="UP001142055"/>
    </source>
</evidence>
<evidence type="ECO:0000313" key="1">
    <source>
        <dbReference type="EMBL" id="KAJ6215876.1"/>
    </source>
</evidence>
<dbReference type="AlphaFoldDB" id="A0A9Q0RK18"/>
<sequence length="218" mass="26439">MKDNFENFCKLQPNCKIQLGFRYYATEFGYMIIEMKPFVYSSNITVLDLFKYDNRINWNKMGMKMNIERINQFIRYAPNVHTLKIILRDCSPIDWSQLLKRMSLLTKLEIICWYDEKLWPKNFCTTMPNIRHLTLFITKESHDQVLKLLSIIKFPSLQTFTLRPVNTRWTECRKCFHSKQPQDRCVRYVYVELVKHSTDLKAFFAFKREWSIIFLNEN</sequence>
<proteinExistence type="predicted"/>
<reference evidence="1" key="1">
    <citation type="submission" date="2022-12" db="EMBL/GenBank/DDBJ databases">
        <title>Genome assemblies of Blomia tropicalis.</title>
        <authorList>
            <person name="Cui Y."/>
        </authorList>
    </citation>
    <scope>NUCLEOTIDE SEQUENCE</scope>
    <source>
        <tissue evidence="1">Adult mites</tissue>
    </source>
</reference>
<dbReference type="Gene3D" id="3.80.10.10">
    <property type="entry name" value="Ribonuclease Inhibitor"/>
    <property type="match status" value="1"/>
</dbReference>
<gene>
    <name evidence="1" type="ORF">RDWZM_010376</name>
</gene>
<dbReference type="InterPro" id="IPR032675">
    <property type="entry name" value="LRR_dom_sf"/>
</dbReference>
<dbReference type="SUPFAM" id="SSF52047">
    <property type="entry name" value="RNI-like"/>
    <property type="match status" value="1"/>
</dbReference>
<keyword evidence="2" id="KW-1185">Reference proteome</keyword>
<accession>A0A9Q0RK18</accession>